<comment type="caution">
    <text evidence="3">The sequence shown here is derived from an EMBL/GenBank/DDBJ whole genome shotgun (WGS) entry which is preliminary data.</text>
</comment>
<name>A0AAN9XNK8_PSOTE</name>
<feature type="signal peptide" evidence="2">
    <location>
        <begin position="1"/>
        <end position="24"/>
    </location>
</feature>
<dbReference type="EMBL" id="JAYMYS010000003">
    <property type="protein sequence ID" value="KAK7400658.1"/>
    <property type="molecule type" value="Genomic_DNA"/>
</dbReference>
<evidence type="ECO:0000313" key="4">
    <source>
        <dbReference type="Proteomes" id="UP001386955"/>
    </source>
</evidence>
<dbReference type="Proteomes" id="UP001386955">
    <property type="component" value="Unassembled WGS sequence"/>
</dbReference>
<dbReference type="AlphaFoldDB" id="A0AAN9XNK8"/>
<keyword evidence="4" id="KW-1185">Reference proteome</keyword>
<proteinExistence type="predicted"/>
<keyword evidence="2" id="KW-0732">Signal</keyword>
<accession>A0AAN9XNK8</accession>
<evidence type="ECO:0008006" key="5">
    <source>
        <dbReference type="Google" id="ProtNLM"/>
    </source>
</evidence>
<feature type="chain" id="PRO_5043006421" description="CLAVATA3/ESR (CLE)-related protein" evidence="2">
    <location>
        <begin position="25"/>
        <end position="69"/>
    </location>
</feature>
<evidence type="ECO:0000313" key="3">
    <source>
        <dbReference type="EMBL" id="KAK7400658.1"/>
    </source>
</evidence>
<organism evidence="3 4">
    <name type="scientific">Psophocarpus tetragonolobus</name>
    <name type="common">Winged bean</name>
    <name type="synonym">Dolichos tetragonolobus</name>
    <dbReference type="NCBI Taxonomy" id="3891"/>
    <lineage>
        <taxon>Eukaryota</taxon>
        <taxon>Viridiplantae</taxon>
        <taxon>Streptophyta</taxon>
        <taxon>Embryophyta</taxon>
        <taxon>Tracheophyta</taxon>
        <taxon>Spermatophyta</taxon>
        <taxon>Magnoliopsida</taxon>
        <taxon>eudicotyledons</taxon>
        <taxon>Gunneridae</taxon>
        <taxon>Pentapetalae</taxon>
        <taxon>rosids</taxon>
        <taxon>fabids</taxon>
        <taxon>Fabales</taxon>
        <taxon>Fabaceae</taxon>
        <taxon>Papilionoideae</taxon>
        <taxon>50 kb inversion clade</taxon>
        <taxon>NPAAA clade</taxon>
        <taxon>indigoferoid/millettioid clade</taxon>
        <taxon>Phaseoleae</taxon>
        <taxon>Psophocarpus</taxon>
    </lineage>
</organism>
<feature type="region of interest" description="Disordered" evidence="1">
    <location>
        <begin position="38"/>
        <end position="69"/>
    </location>
</feature>
<reference evidence="3 4" key="1">
    <citation type="submission" date="2024-01" db="EMBL/GenBank/DDBJ databases">
        <title>The genomes of 5 underutilized Papilionoideae crops provide insights into root nodulation and disease resistanc.</title>
        <authorList>
            <person name="Jiang F."/>
        </authorList>
    </citation>
    <scope>NUCLEOTIDE SEQUENCE [LARGE SCALE GENOMIC DNA]</scope>
    <source>
        <strain evidence="3">DUOXIRENSHENG_FW03</strain>
        <tissue evidence="3">Leaves</tissue>
    </source>
</reference>
<protein>
    <recommendedName>
        <fullName evidence="5">CLAVATA3/ESR (CLE)-related protein</fullName>
    </recommendedName>
</protein>
<evidence type="ECO:0000256" key="2">
    <source>
        <dbReference type="SAM" id="SignalP"/>
    </source>
</evidence>
<gene>
    <name evidence="3" type="ORF">VNO78_11897</name>
</gene>
<sequence>MVNLTRFLGCICIILILSAGGSETRPLNPTMVRDVLGTMNSPPIQPVAEEGGHRDTQRLAPGGPDPHHH</sequence>
<evidence type="ECO:0000256" key="1">
    <source>
        <dbReference type="SAM" id="MobiDB-lite"/>
    </source>
</evidence>